<proteinExistence type="predicted"/>
<dbReference type="Gramene" id="mRNA:HanXRQr2_Chr03g0097321">
    <property type="protein sequence ID" value="CDS:HanXRQr2_Chr03g0097321.1"/>
    <property type="gene ID" value="HanXRQr2_Chr03g0097321"/>
</dbReference>
<name>A0A9K3JEA7_HELAN</name>
<dbReference type="InterPro" id="IPR025322">
    <property type="entry name" value="PADRE_dom"/>
</dbReference>
<dbReference type="PANTHER" id="PTHR33052">
    <property type="entry name" value="DUF4228 DOMAIN PROTEIN-RELATED"/>
    <property type="match status" value="1"/>
</dbReference>
<evidence type="ECO:0000313" key="2">
    <source>
        <dbReference type="EMBL" id="KAF5813354.1"/>
    </source>
</evidence>
<evidence type="ECO:0000313" key="3">
    <source>
        <dbReference type="Proteomes" id="UP000215914"/>
    </source>
</evidence>
<gene>
    <name evidence="2" type="ORF">HanXRQr2_Chr03g0097321</name>
</gene>
<dbReference type="AlphaFoldDB" id="A0A9K3JEA7"/>
<reference evidence="2" key="2">
    <citation type="submission" date="2020-06" db="EMBL/GenBank/DDBJ databases">
        <title>Helianthus annuus Genome sequencing and assembly Release 2.</title>
        <authorList>
            <person name="Gouzy J."/>
            <person name="Langlade N."/>
            <person name="Munos S."/>
        </authorList>
    </citation>
    <scope>NUCLEOTIDE SEQUENCE</scope>
    <source>
        <tissue evidence="2">Leaves</tissue>
    </source>
</reference>
<accession>A0A9K3JEA7</accession>
<feature type="region of interest" description="Disordered" evidence="1">
    <location>
        <begin position="225"/>
        <end position="250"/>
    </location>
</feature>
<dbReference type="Proteomes" id="UP000215914">
    <property type="component" value="Unassembled WGS sequence"/>
</dbReference>
<feature type="region of interest" description="Disordered" evidence="1">
    <location>
        <begin position="141"/>
        <end position="211"/>
    </location>
</feature>
<dbReference type="EMBL" id="MNCJ02000318">
    <property type="protein sequence ID" value="KAF5813354.1"/>
    <property type="molecule type" value="Genomic_DNA"/>
</dbReference>
<keyword evidence="3" id="KW-1185">Reference proteome</keyword>
<comment type="caution">
    <text evidence="2">The sequence shown here is derived from an EMBL/GenBank/DDBJ whole genome shotgun (WGS) entry which is preliminary data.</text>
</comment>
<sequence length="250" mass="28262">MDVCCFQERSTRPTRPTLRTIRVVHFDGYIEDYESPATVNQVITIYPKHFLTTPIRLMQIGLVPLKLDTLLEGGKIYFLLPCSFIRFNESSSDLTCLTKKLSNIAKTRQLKPRQTTLANPQVKGLTTVSLLNTNIAKDQPAPLASTQVNKSSRKSLKKSLSNIAKPPRVKKAKPAPEPASPQDKESSEGSDDGSNPEKKNIRRSTRSGMSWKPLLATIREISFNRRESDLSFNRRESDLSFNRRESDLRD</sequence>
<organism evidence="2 3">
    <name type="scientific">Helianthus annuus</name>
    <name type="common">Common sunflower</name>
    <dbReference type="NCBI Taxonomy" id="4232"/>
    <lineage>
        <taxon>Eukaryota</taxon>
        <taxon>Viridiplantae</taxon>
        <taxon>Streptophyta</taxon>
        <taxon>Embryophyta</taxon>
        <taxon>Tracheophyta</taxon>
        <taxon>Spermatophyta</taxon>
        <taxon>Magnoliopsida</taxon>
        <taxon>eudicotyledons</taxon>
        <taxon>Gunneridae</taxon>
        <taxon>Pentapetalae</taxon>
        <taxon>asterids</taxon>
        <taxon>campanulids</taxon>
        <taxon>Asterales</taxon>
        <taxon>Asteraceae</taxon>
        <taxon>Asteroideae</taxon>
        <taxon>Heliantheae alliance</taxon>
        <taxon>Heliantheae</taxon>
        <taxon>Helianthus</taxon>
    </lineage>
</organism>
<evidence type="ECO:0000256" key="1">
    <source>
        <dbReference type="SAM" id="MobiDB-lite"/>
    </source>
</evidence>
<reference evidence="2" key="1">
    <citation type="journal article" date="2017" name="Nature">
        <title>The sunflower genome provides insights into oil metabolism, flowering and Asterid evolution.</title>
        <authorList>
            <person name="Badouin H."/>
            <person name="Gouzy J."/>
            <person name="Grassa C.J."/>
            <person name="Murat F."/>
            <person name="Staton S.E."/>
            <person name="Cottret L."/>
            <person name="Lelandais-Briere C."/>
            <person name="Owens G.L."/>
            <person name="Carrere S."/>
            <person name="Mayjonade B."/>
            <person name="Legrand L."/>
            <person name="Gill N."/>
            <person name="Kane N.C."/>
            <person name="Bowers J.E."/>
            <person name="Hubner S."/>
            <person name="Bellec A."/>
            <person name="Berard A."/>
            <person name="Berges H."/>
            <person name="Blanchet N."/>
            <person name="Boniface M.C."/>
            <person name="Brunel D."/>
            <person name="Catrice O."/>
            <person name="Chaidir N."/>
            <person name="Claudel C."/>
            <person name="Donnadieu C."/>
            <person name="Faraut T."/>
            <person name="Fievet G."/>
            <person name="Helmstetter N."/>
            <person name="King M."/>
            <person name="Knapp S.J."/>
            <person name="Lai Z."/>
            <person name="Le Paslier M.C."/>
            <person name="Lippi Y."/>
            <person name="Lorenzon L."/>
            <person name="Mandel J.R."/>
            <person name="Marage G."/>
            <person name="Marchand G."/>
            <person name="Marquand E."/>
            <person name="Bret-Mestries E."/>
            <person name="Morien E."/>
            <person name="Nambeesan S."/>
            <person name="Nguyen T."/>
            <person name="Pegot-Espagnet P."/>
            <person name="Pouilly N."/>
            <person name="Raftis F."/>
            <person name="Sallet E."/>
            <person name="Schiex T."/>
            <person name="Thomas J."/>
            <person name="Vandecasteele C."/>
            <person name="Vares D."/>
            <person name="Vear F."/>
            <person name="Vautrin S."/>
            <person name="Crespi M."/>
            <person name="Mangin B."/>
            <person name="Burke J.M."/>
            <person name="Salse J."/>
            <person name="Munos S."/>
            <person name="Vincourt P."/>
            <person name="Rieseberg L.H."/>
            <person name="Langlade N.B."/>
        </authorList>
    </citation>
    <scope>NUCLEOTIDE SEQUENCE</scope>
    <source>
        <tissue evidence="2">Leaves</tissue>
    </source>
</reference>
<protein>
    <submittedName>
        <fullName evidence="2">Uncharacterized protein</fullName>
    </submittedName>
</protein>
<dbReference type="Pfam" id="PF14009">
    <property type="entry name" value="PADRE"/>
    <property type="match status" value="1"/>
</dbReference>